<keyword evidence="1" id="KW-0812">Transmembrane</keyword>
<dbReference type="Proteomes" id="UP000230768">
    <property type="component" value="Unassembled WGS sequence"/>
</dbReference>
<evidence type="ECO:0000313" key="4">
    <source>
        <dbReference type="Proteomes" id="UP000230768"/>
    </source>
</evidence>
<feature type="transmembrane region" description="Helical" evidence="1">
    <location>
        <begin position="103"/>
        <end position="124"/>
    </location>
</feature>
<feature type="transmembrane region" description="Helical" evidence="1">
    <location>
        <begin position="40"/>
        <end position="60"/>
    </location>
</feature>
<feature type="transmembrane region" description="Helical" evidence="1">
    <location>
        <begin position="131"/>
        <end position="153"/>
    </location>
</feature>
<proteinExistence type="predicted"/>
<feature type="transmembrane region" description="Helical" evidence="1">
    <location>
        <begin position="6"/>
        <end position="28"/>
    </location>
</feature>
<organism evidence="3 4">
    <name type="scientific">Bacillus pumilus</name>
    <name type="common">Bacillus mesentericus</name>
    <dbReference type="NCBI Taxonomy" id="1408"/>
    <lineage>
        <taxon>Bacteria</taxon>
        <taxon>Bacillati</taxon>
        <taxon>Bacillota</taxon>
        <taxon>Bacilli</taxon>
        <taxon>Bacillales</taxon>
        <taxon>Bacillaceae</taxon>
        <taxon>Bacillus</taxon>
    </lineage>
</organism>
<sequence length="191" mass="22158">MITNGLAIFIGLLMYIIFILFRIYKIFILKQKFYPIEKSIFIFVFFAYISGLLYVTLFPIPIDVDLINDRISEGFEEENNFIPLRSIINIISESSLTTILTQIGGNLLLLFPLAIFIQLVFNNLTLKIRGVFIIGFLSSLIIEMSQLTISNLIGFTYRSFDVDDLILNTLGFFIGYFSYKFVYPIRNLFFE</sequence>
<evidence type="ECO:0000313" key="3">
    <source>
        <dbReference type="EMBL" id="PIK26293.1"/>
    </source>
</evidence>
<dbReference type="AlphaFoldDB" id="A0A2G8IS61"/>
<feature type="domain" description="VanZ-like" evidence="2">
    <location>
        <begin position="45"/>
        <end position="182"/>
    </location>
</feature>
<comment type="caution">
    <text evidence="3">The sequence shown here is derived from an EMBL/GenBank/DDBJ whole genome shotgun (WGS) entry which is preliminary data.</text>
</comment>
<accession>A0A2G8IS61</accession>
<dbReference type="EMBL" id="PEKP01000018">
    <property type="protein sequence ID" value="PIK26293.1"/>
    <property type="molecule type" value="Genomic_DNA"/>
</dbReference>
<dbReference type="PANTHER" id="PTHR36834:SF1">
    <property type="entry name" value="INTEGRAL MEMBRANE PROTEIN"/>
    <property type="match status" value="1"/>
</dbReference>
<dbReference type="InterPro" id="IPR053150">
    <property type="entry name" value="Teicoplanin_resist-assoc"/>
</dbReference>
<protein>
    <recommendedName>
        <fullName evidence="2">VanZ-like domain-containing protein</fullName>
    </recommendedName>
</protein>
<evidence type="ECO:0000256" key="1">
    <source>
        <dbReference type="SAM" id="Phobius"/>
    </source>
</evidence>
<feature type="transmembrane region" description="Helical" evidence="1">
    <location>
        <begin position="165"/>
        <end position="183"/>
    </location>
</feature>
<name>A0A2G8IS61_BACPU</name>
<dbReference type="RefSeq" id="WP_099727915.1">
    <property type="nucleotide sequence ID" value="NZ_JAEKDO010000002.1"/>
</dbReference>
<gene>
    <name evidence="3" type="ORF">CTV99_12825</name>
</gene>
<keyword evidence="1" id="KW-0472">Membrane</keyword>
<reference evidence="3 4" key="1">
    <citation type="submission" date="2017-11" db="EMBL/GenBank/DDBJ databases">
        <title>Draft genome sequence of Bacillus pumilus 51_5il from lake Gorkoye (Russia: Novosibirsk region).</title>
        <authorList>
            <person name="Shipova A.A."/>
            <person name="Rozanov A.S."/>
            <person name="Bryanskaya A.V."/>
            <person name="Peltek S.E."/>
        </authorList>
    </citation>
    <scope>NUCLEOTIDE SEQUENCE [LARGE SCALE GENOMIC DNA]</scope>
    <source>
        <strain evidence="3 4">51_5il</strain>
    </source>
</reference>
<evidence type="ECO:0000259" key="2">
    <source>
        <dbReference type="Pfam" id="PF04892"/>
    </source>
</evidence>
<dbReference type="InterPro" id="IPR006976">
    <property type="entry name" value="VanZ-like"/>
</dbReference>
<dbReference type="Pfam" id="PF04892">
    <property type="entry name" value="VanZ"/>
    <property type="match status" value="1"/>
</dbReference>
<dbReference type="PANTHER" id="PTHR36834">
    <property type="entry name" value="MEMBRANE PROTEIN-RELATED"/>
    <property type="match status" value="1"/>
</dbReference>
<keyword evidence="1" id="KW-1133">Transmembrane helix</keyword>